<dbReference type="HOGENOM" id="CLU_3312106_0_0_12"/>
<dbReference type="Proteomes" id="UP000001847">
    <property type="component" value="Chromosome I"/>
</dbReference>
<protein>
    <submittedName>
        <fullName evidence="2">Uncharacterized protein</fullName>
    </submittedName>
</protein>
<evidence type="ECO:0000313" key="3">
    <source>
        <dbReference type="Proteomes" id="UP000001847"/>
    </source>
</evidence>
<evidence type="ECO:0000313" key="2">
    <source>
        <dbReference type="EMBL" id="ABZ96578.1"/>
    </source>
</evidence>
<feature type="compositionally biased region" description="Polar residues" evidence="1">
    <location>
        <begin position="18"/>
        <end position="28"/>
    </location>
</feature>
<gene>
    <name evidence="2" type="ordered locus">LEPBI_I0439</name>
</gene>
<accession>B0SK02</accession>
<feature type="region of interest" description="Disordered" evidence="1">
    <location>
        <begin position="17"/>
        <end position="39"/>
    </location>
</feature>
<reference evidence="2 3" key="1">
    <citation type="journal article" date="2008" name="PLoS ONE">
        <title>Genome sequence of the saprophyte Leptospira biflexa provides insights into the evolution of Leptospira and the pathogenesis of leptospirosis.</title>
        <authorList>
            <person name="Picardeau M."/>
            <person name="Bulach D.M."/>
            <person name="Bouchier C."/>
            <person name="Zuerner R.L."/>
            <person name="Zidane N."/>
            <person name="Wilson P.J."/>
            <person name="Creno S."/>
            <person name="Kuczek E.S."/>
            <person name="Bommezzadri S."/>
            <person name="Davis J.C."/>
            <person name="McGrath A."/>
            <person name="Johnson M.J."/>
            <person name="Boursaux-Eude C."/>
            <person name="Seemann T."/>
            <person name="Rouy Z."/>
            <person name="Coppel R.L."/>
            <person name="Rood J.I."/>
            <person name="Lajus A."/>
            <person name="Davies J.K."/>
            <person name="Medigue C."/>
            <person name="Adler B."/>
        </authorList>
    </citation>
    <scope>NUCLEOTIDE SEQUENCE [LARGE SCALE GENOMIC DNA]</scope>
    <source>
        <strain evidence="3">Patoc 1 / ATCC 23582 / Paris</strain>
    </source>
</reference>
<dbReference type="EMBL" id="CP000786">
    <property type="protein sequence ID" value="ABZ96578.1"/>
    <property type="molecule type" value="Genomic_DNA"/>
</dbReference>
<dbReference type="KEGG" id="lbi:LEPBI_I0439"/>
<dbReference type="AlphaFoldDB" id="B0SK02"/>
<evidence type="ECO:0000256" key="1">
    <source>
        <dbReference type="SAM" id="MobiDB-lite"/>
    </source>
</evidence>
<organism evidence="2 3">
    <name type="scientific">Leptospira biflexa serovar Patoc (strain Patoc 1 / ATCC 23582 / Paris)</name>
    <dbReference type="NCBI Taxonomy" id="456481"/>
    <lineage>
        <taxon>Bacteria</taxon>
        <taxon>Pseudomonadati</taxon>
        <taxon>Spirochaetota</taxon>
        <taxon>Spirochaetia</taxon>
        <taxon>Leptospirales</taxon>
        <taxon>Leptospiraceae</taxon>
        <taxon>Leptospira</taxon>
    </lineage>
</organism>
<keyword evidence="3" id="KW-1185">Reference proteome</keyword>
<sequence length="39" mass="4041">MKITEAELRLMASAAISGDNNHPVNGYSTPAAIGTPMPL</sequence>
<name>B0SK02_LEPBP</name>
<proteinExistence type="predicted"/>